<sequence>MKSKLRKLGGNIYSSNKIAIMITFITALILLLIGYLTYGKFVDKTFKSDANKTTPAHSLSDGVDFVPMNSNRNAFIQILNIAGVGPIFGPILGALYGPSAFLWIVFGSIFAGGVHDYLTGMISIRYGGAHLPALASRFLGKSFSHVVNFFTLLLLVLVGTVFVTAPAKMINELIGNETNVLKIIIFCIFIYYIIATILPIDKIIGKIYPILGFLLIVSAIGICIGMFMYGNPLPELTLENLHPKNTPYYPVIFLTISCGALSGFHATQSPIISRTIDNEKDGRKVFYGMMILEAVIAMIWAAAAMSLLSTDELSSLLANGGPAAVVNKIAVVLLGTVGGTIAVLGVIVLPITSGDTSFRAARMIIADYLKIDQKALKNRFGVAIPLFLISFILTNMDFQLLWRYFSWSNQVTASIALWIGTVYLYQNKKYYMLALAPAFFITSVIFSYIFYDPTIGFNLAVETSNWIGLALTCLVTVLFFIIMKKRKEQTNA</sequence>
<feature type="domain" description="CstA N-terminal" evidence="8">
    <location>
        <begin position="323"/>
        <end position="444"/>
    </location>
</feature>
<feature type="transmembrane region" description="Helical" evidence="7">
    <location>
        <begin position="145"/>
        <end position="167"/>
    </location>
</feature>
<evidence type="ECO:0000256" key="3">
    <source>
        <dbReference type="ARBA" id="ARBA00022475"/>
    </source>
</evidence>
<feature type="transmembrane region" description="Helical" evidence="7">
    <location>
        <begin position="380"/>
        <end position="398"/>
    </location>
</feature>
<keyword evidence="3" id="KW-1003">Cell membrane</keyword>
<comment type="subcellular location">
    <subcellularLocation>
        <location evidence="1">Cell membrane</location>
        <topology evidence="1">Multi-pass membrane protein</topology>
    </subcellularLocation>
</comment>
<feature type="transmembrane region" description="Helical" evidence="7">
    <location>
        <begin position="207"/>
        <end position="228"/>
    </location>
</feature>
<accession>A0ABW5K067</accession>
<dbReference type="InterPro" id="IPR003706">
    <property type="entry name" value="CstA_N"/>
</dbReference>
<comment type="similarity">
    <text evidence="2">Belongs to the peptide transporter carbon starvation (CstA) (TC 2.A.114) family.</text>
</comment>
<feature type="domain" description="CstA N-terminal" evidence="8">
    <location>
        <begin position="22"/>
        <end position="173"/>
    </location>
</feature>
<feature type="transmembrane region" description="Helical" evidence="7">
    <location>
        <begin position="101"/>
        <end position="124"/>
    </location>
</feature>
<evidence type="ECO:0000256" key="6">
    <source>
        <dbReference type="ARBA" id="ARBA00023136"/>
    </source>
</evidence>
<feature type="domain" description="CstA N-terminal" evidence="8">
    <location>
        <begin position="183"/>
        <end position="308"/>
    </location>
</feature>
<name>A0ABW5K067_9FLAO</name>
<evidence type="ECO:0000256" key="5">
    <source>
        <dbReference type="ARBA" id="ARBA00022989"/>
    </source>
</evidence>
<organism evidence="9 10">
    <name type="scientific">Lacinutrix gracilariae</name>
    <dbReference type="NCBI Taxonomy" id="1747198"/>
    <lineage>
        <taxon>Bacteria</taxon>
        <taxon>Pseudomonadati</taxon>
        <taxon>Bacteroidota</taxon>
        <taxon>Flavobacteriia</taxon>
        <taxon>Flavobacteriales</taxon>
        <taxon>Flavobacteriaceae</taxon>
        <taxon>Lacinutrix</taxon>
    </lineage>
</organism>
<feature type="transmembrane region" description="Helical" evidence="7">
    <location>
        <begin position="404"/>
        <end position="425"/>
    </location>
</feature>
<proteinExistence type="inferred from homology"/>
<evidence type="ECO:0000259" key="8">
    <source>
        <dbReference type="Pfam" id="PF02554"/>
    </source>
</evidence>
<gene>
    <name evidence="9" type="ORF">ACFSSB_02720</name>
</gene>
<dbReference type="RefSeq" id="WP_379900695.1">
    <property type="nucleotide sequence ID" value="NZ_JBHULM010000004.1"/>
</dbReference>
<evidence type="ECO:0000313" key="9">
    <source>
        <dbReference type="EMBL" id="MFD2541220.1"/>
    </source>
</evidence>
<keyword evidence="6 7" id="KW-0472">Membrane</keyword>
<feature type="transmembrane region" description="Helical" evidence="7">
    <location>
        <begin position="463"/>
        <end position="483"/>
    </location>
</feature>
<dbReference type="InterPro" id="IPR051605">
    <property type="entry name" value="CstA"/>
</dbReference>
<keyword evidence="10" id="KW-1185">Reference proteome</keyword>
<feature type="transmembrane region" description="Helical" evidence="7">
    <location>
        <begin position="432"/>
        <end position="451"/>
    </location>
</feature>
<feature type="transmembrane region" description="Helical" evidence="7">
    <location>
        <begin position="74"/>
        <end position="95"/>
    </location>
</feature>
<feature type="transmembrane region" description="Helical" evidence="7">
    <location>
        <begin position="285"/>
        <end position="309"/>
    </location>
</feature>
<dbReference type="EMBL" id="JBHULM010000004">
    <property type="protein sequence ID" value="MFD2541220.1"/>
    <property type="molecule type" value="Genomic_DNA"/>
</dbReference>
<evidence type="ECO:0000256" key="2">
    <source>
        <dbReference type="ARBA" id="ARBA00007755"/>
    </source>
</evidence>
<feature type="transmembrane region" description="Helical" evidence="7">
    <location>
        <begin position="18"/>
        <end position="38"/>
    </location>
</feature>
<comment type="caution">
    <text evidence="9">The sequence shown here is derived from an EMBL/GenBank/DDBJ whole genome shotgun (WGS) entry which is preliminary data.</text>
</comment>
<reference evidence="10" key="1">
    <citation type="journal article" date="2019" name="Int. J. Syst. Evol. Microbiol.">
        <title>The Global Catalogue of Microorganisms (GCM) 10K type strain sequencing project: providing services to taxonomists for standard genome sequencing and annotation.</title>
        <authorList>
            <consortium name="The Broad Institute Genomics Platform"/>
            <consortium name="The Broad Institute Genome Sequencing Center for Infectious Disease"/>
            <person name="Wu L."/>
            <person name="Ma J."/>
        </authorList>
    </citation>
    <scope>NUCLEOTIDE SEQUENCE [LARGE SCALE GENOMIC DNA]</scope>
    <source>
        <strain evidence="10">KCTC 42808</strain>
    </source>
</reference>
<keyword evidence="5 7" id="KW-1133">Transmembrane helix</keyword>
<feature type="transmembrane region" description="Helical" evidence="7">
    <location>
        <begin position="248"/>
        <end position="264"/>
    </location>
</feature>
<dbReference type="PANTHER" id="PTHR30252:SF4">
    <property type="entry name" value="CARBON STARVATION"/>
    <property type="match status" value="1"/>
</dbReference>
<dbReference type="Pfam" id="PF02554">
    <property type="entry name" value="CstA"/>
    <property type="match status" value="3"/>
</dbReference>
<dbReference type="Proteomes" id="UP001597467">
    <property type="component" value="Unassembled WGS sequence"/>
</dbReference>
<keyword evidence="4 7" id="KW-0812">Transmembrane</keyword>
<evidence type="ECO:0000256" key="1">
    <source>
        <dbReference type="ARBA" id="ARBA00004651"/>
    </source>
</evidence>
<evidence type="ECO:0000256" key="7">
    <source>
        <dbReference type="SAM" id="Phobius"/>
    </source>
</evidence>
<dbReference type="PANTHER" id="PTHR30252">
    <property type="entry name" value="INNER MEMBRANE PEPTIDE TRANSPORTER"/>
    <property type="match status" value="1"/>
</dbReference>
<protein>
    <submittedName>
        <fullName evidence="9">Carbon starvation protein A</fullName>
    </submittedName>
</protein>
<evidence type="ECO:0000256" key="4">
    <source>
        <dbReference type="ARBA" id="ARBA00022692"/>
    </source>
</evidence>
<evidence type="ECO:0000313" key="10">
    <source>
        <dbReference type="Proteomes" id="UP001597467"/>
    </source>
</evidence>
<feature type="transmembrane region" description="Helical" evidence="7">
    <location>
        <begin position="179"/>
        <end position="200"/>
    </location>
</feature>
<feature type="transmembrane region" description="Helical" evidence="7">
    <location>
        <begin position="329"/>
        <end position="352"/>
    </location>
</feature>